<evidence type="ECO:0000313" key="3">
    <source>
        <dbReference type="Proteomes" id="UP000256645"/>
    </source>
</evidence>
<dbReference type="Proteomes" id="UP000256645">
    <property type="component" value="Unassembled WGS sequence"/>
</dbReference>
<comment type="caution">
    <text evidence="2">The sequence shown here is derived from an EMBL/GenBank/DDBJ whole genome shotgun (WGS) entry which is preliminary data.</text>
</comment>
<dbReference type="OrthoDB" id="1001765at2759"/>
<keyword evidence="1" id="KW-0732">Signal</keyword>
<evidence type="ECO:0000313" key="2">
    <source>
        <dbReference type="EMBL" id="RDW79964.1"/>
    </source>
</evidence>
<dbReference type="CDD" id="cd00657">
    <property type="entry name" value="Ferritin_like"/>
    <property type="match status" value="1"/>
</dbReference>
<dbReference type="Gene3D" id="1.20.1260.10">
    <property type="match status" value="1"/>
</dbReference>
<dbReference type="InterPro" id="IPR009078">
    <property type="entry name" value="Ferritin-like_SF"/>
</dbReference>
<dbReference type="PANTHER" id="PTHR31694">
    <property type="entry name" value="DESICCATION-LIKE PROTEIN"/>
    <property type="match status" value="1"/>
</dbReference>
<protein>
    <submittedName>
        <fullName evidence="2">Uncharacterized protein</fullName>
    </submittedName>
</protein>
<feature type="chain" id="PRO_5017765536" evidence="1">
    <location>
        <begin position="20"/>
        <end position="329"/>
    </location>
</feature>
<dbReference type="PANTHER" id="PTHR31694:SF26">
    <property type="entry name" value="OS05G0151100 PROTEIN"/>
    <property type="match status" value="1"/>
</dbReference>
<reference evidence="2 3" key="1">
    <citation type="journal article" date="2018" name="IMA Fungus">
        <title>IMA Genome-F 9: Draft genome sequence of Annulohypoxylon stygium, Aspergillus mulundensis, Berkeleyomyces basicola (syn. Thielaviopsis basicola), Ceratocystis smalleyi, two Cercospora beticola strains, Coleophoma cylindrospora, Fusarium fracticaudum, Phialophora cf. hyalina, and Morchella septimelata.</title>
        <authorList>
            <person name="Wingfield B.D."/>
            <person name="Bills G.F."/>
            <person name="Dong Y."/>
            <person name="Huang W."/>
            <person name="Nel W.J."/>
            <person name="Swalarsk-Parry B.S."/>
            <person name="Vaghefi N."/>
            <person name="Wilken P.M."/>
            <person name="An Z."/>
            <person name="de Beer Z.W."/>
            <person name="De Vos L."/>
            <person name="Chen L."/>
            <person name="Duong T.A."/>
            <person name="Gao Y."/>
            <person name="Hammerbacher A."/>
            <person name="Kikkert J.R."/>
            <person name="Li Y."/>
            <person name="Li H."/>
            <person name="Li K."/>
            <person name="Li Q."/>
            <person name="Liu X."/>
            <person name="Ma X."/>
            <person name="Naidoo K."/>
            <person name="Pethybridge S.J."/>
            <person name="Sun J."/>
            <person name="Steenkamp E.T."/>
            <person name="van der Nest M.A."/>
            <person name="van Wyk S."/>
            <person name="Wingfield M.J."/>
            <person name="Xiong C."/>
            <person name="Yue Q."/>
            <person name="Zhang X."/>
        </authorList>
    </citation>
    <scope>NUCLEOTIDE SEQUENCE [LARGE SCALE GENOMIC DNA]</scope>
    <source>
        <strain evidence="2 3">BP6252</strain>
    </source>
</reference>
<sequence length="329" mass="34886">MRSSFIIAAFATAANLVSALPAVVEKRADFAAPPNGDIDILNYALTLEFLERKFYGDGLAKFSSADFVAAGFPAPFYDNLKEVYFDEQTHVSFLAGALKDAGVKEATYSFPYTDAKSFVALASVLEGVGVSAYLGAAAAILNKQYLTIAGSILTVESRHSSYIRAALGESPFPKPFDTPLDFMQVYSLAAQFITGFPNSGGKSGLPFTAFPALALEASQFPYTAGSSPVTFKHAFNNAKALGVTADTPVYAVLFSGLDTYYVKTYITQGNSGDYKIKSIPGADFTSAGQLPPTGQVYVVLSTADGIKTFVNDANTLSGVAILEVLPPRH</sequence>
<gene>
    <name evidence="2" type="ORF">BP6252_04602</name>
</gene>
<organism evidence="2 3">
    <name type="scientific">Coleophoma cylindrospora</name>
    <dbReference type="NCBI Taxonomy" id="1849047"/>
    <lineage>
        <taxon>Eukaryota</taxon>
        <taxon>Fungi</taxon>
        <taxon>Dikarya</taxon>
        <taxon>Ascomycota</taxon>
        <taxon>Pezizomycotina</taxon>
        <taxon>Leotiomycetes</taxon>
        <taxon>Helotiales</taxon>
        <taxon>Dermateaceae</taxon>
        <taxon>Coleophoma</taxon>
    </lineage>
</organism>
<feature type="signal peptide" evidence="1">
    <location>
        <begin position="1"/>
        <end position="19"/>
    </location>
</feature>
<keyword evidence="3" id="KW-1185">Reference proteome</keyword>
<name>A0A3D8S1J8_9HELO</name>
<dbReference type="InterPro" id="IPR052965">
    <property type="entry name" value="Pigment-catalase-like"/>
</dbReference>
<evidence type="ECO:0000256" key="1">
    <source>
        <dbReference type="SAM" id="SignalP"/>
    </source>
</evidence>
<dbReference type="STRING" id="1849047.A0A3D8S1J8"/>
<dbReference type="Pfam" id="PF13668">
    <property type="entry name" value="Ferritin_2"/>
    <property type="match status" value="1"/>
</dbReference>
<dbReference type="SUPFAM" id="SSF47240">
    <property type="entry name" value="Ferritin-like"/>
    <property type="match status" value="1"/>
</dbReference>
<dbReference type="InterPro" id="IPR012347">
    <property type="entry name" value="Ferritin-like"/>
</dbReference>
<proteinExistence type="predicted"/>
<accession>A0A3D8S1J8</accession>
<dbReference type="EMBL" id="PDLM01000004">
    <property type="protein sequence ID" value="RDW79964.1"/>
    <property type="molecule type" value="Genomic_DNA"/>
</dbReference>
<dbReference type="AlphaFoldDB" id="A0A3D8S1J8"/>